<sequence length="99" mass="10753">MANVYEKLAIILAVIMCLPVCVAISGGVAFLDKSNPVYYEGLHVVGYMVILSSVIWIPYLILSALKWKKISSKVQAVTFIPIGSMLSLALVAEINGVPW</sequence>
<dbReference type="EMBL" id="BAABFC010000017">
    <property type="protein sequence ID" value="GAA4501450.1"/>
    <property type="molecule type" value="Genomic_DNA"/>
</dbReference>
<name>A0ABP8QDG1_9GAMM</name>
<protein>
    <submittedName>
        <fullName evidence="2">Uncharacterized protein</fullName>
    </submittedName>
</protein>
<accession>A0ABP8QDG1</accession>
<evidence type="ECO:0000313" key="3">
    <source>
        <dbReference type="Proteomes" id="UP001501321"/>
    </source>
</evidence>
<proteinExistence type="predicted"/>
<organism evidence="2 3">
    <name type="scientific">Pseudaeromonas paramecii</name>
    <dbReference type="NCBI Taxonomy" id="2138166"/>
    <lineage>
        <taxon>Bacteria</taxon>
        <taxon>Pseudomonadati</taxon>
        <taxon>Pseudomonadota</taxon>
        <taxon>Gammaproteobacteria</taxon>
        <taxon>Aeromonadales</taxon>
        <taxon>Aeromonadaceae</taxon>
        <taxon>Pseudaeromonas</taxon>
    </lineage>
</organism>
<evidence type="ECO:0000256" key="1">
    <source>
        <dbReference type="SAM" id="Phobius"/>
    </source>
</evidence>
<dbReference type="Proteomes" id="UP001501321">
    <property type="component" value="Unassembled WGS sequence"/>
</dbReference>
<dbReference type="RefSeq" id="WP_345013530.1">
    <property type="nucleotide sequence ID" value="NZ_BAABFC010000017.1"/>
</dbReference>
<feature type="transmembrane region" description="Helical" evidence="1">
    <location>
        <begin position="9"/>
        <end position="30"/>
    </location>
</feature>
<comment type="caution">
    <text evidence="2">The sequence shown here is derived from an EMBL/GenBank/DDBJ whole genome shotgun (WGS) entry which is preliminary data.</text>
</comment>
<gene>
    <name evidence="2" type="ORF">GCM10023095_24610</name>
</gene>
<keyword evidence="1" id="KW-0472">Membrane</keyword>
<keyword evidence="3" id="KW-1185">Reference proteome</keyword>
<keyword evidence="1" id="KW-1133">Transmembrane helix</keyword>
<feature type="transmembrane region" description="Helical" evidence="1">
    <location>
        <begin position="74"/>
        <end position="92"/>
    </location>
</feature>
<evidence type="ECO:0000313" key="2">
    <source>
        <dbReference type="EMBL" id="GAA4501450.1"/>
    </source>
</evidence>
<keyword evidence="1" id="KW-0812">Transmembrane</keyword>
<reference evidence="3" key="1">
    <citation type="journal article" date="2019" name="Int. J. Syst. Evol. Microbiol.">
        <title>The Global Catalogue of Microorganisms (GCM) 10K type strain sequencing project: providing services to taxonomists for standard genome sequencing and annotation.</title>
        <authorList>
            <consortium name="The Broad Institute Genomics Platform"/>
            <consortium name="The Broad Institute Genome Sequencing Center for Infectious Disease"/>
            <person name="Wu L."/>
            <person name="Ma J."/>
        </authorList>
    </citation>
    <scope>NUCLEOTIDE SEQUENCE [LARGE SCALE GENOMIC DNA]</scope>
    <source>
        <strain evidence="3">JCM 32226</strain>
    </source>
</reference>
<feature type="transmembrane region" description="Helical" evidence="1">
    <location>
        <begin position="42"/>
        <end position="62"/>
    </location>
</feature>